<feature type="compositionally biased region" description="Basic and acidic residues" evidence="1">
    <location>
        <begin position="30"/>
        <end position="59"/>
    </location>
</feature>
<dbReference type="Pfam" id="PF09992">
    <property type="entry name" value="NAGPA"/>
    <property type="match status" value="1"/>
</dbReference>
<organism evidence="4 5">
    <name type="scientific">Catenulispora subtropica</name>
    <dbReference type="NCBI Taxonomy" id="450798"/>
    <lineage>
        <taxon>Bacteria</taxon>
        <taxon>Bacillati</taxon>
        <taxon>Actinomycetota</taxon>
        <taxon>Actinomycetes</taxon>
        <taxon>Catenulisporales</taxon>
        <taxon>Catenulisporaceae</taxon>
        <taxon>Catenulispora</taxon>
    </lineage>
</organism>
<keyword evidence="2" id="KW-1133">Transmembrane helix</keyword>
<accession>A0ABP5EDP8</accession>
<evidence type="ECO:0000256" key="1">
    <source>
        <dbReference type="SAM" id="MobiDB-lite"/>
    </source>
</evidence>
<feature type="compositionally biased region" description="Polar residues" evidence="1">
    <location>
        <begin position="336"/>
        <end position="353"/>
    </location>
</feature>
<feature type="compositionally biased region" description="Basic and acidic residues" evidence="1">
    <location>
        <begin position="175"/>
        <end position="186"/>
    </location>
</feature>
<feature type="compositionally biased region" description="Basic and acidic residues" evidence="1">
    <location>
        <begin position="154"/>
        <end position="167"/>
    </location>
</feature>
<keyword evidence="2" id="KW-0472">Membrane</keyword>
<protein>
    <recommendedName>
        <fullName evidence="3">Phosphodiester glycosidase domain-containing protein</fullName>
    </recommendedName>
</protein>
<dbReference type="InterPro" id="IPR018711">
    <property type="entry name" value="NAGPA"/>
</dbReference>
<feature type="domain" description="Phosphodiester glycosidase" evidence="3">
    <location>
        <begin position="447"/>
        <end position="589"/>
    </location>
</feature>
<evidence type="ECO:0000313" key="4">
    <source>
        <dbReference type="EMBL" id="GAA1996118.1"/>
    </source>
</evidence>
<evidence type="ECO:0000313" key="5">
    <source>
        <dbReference type="Proteomes" id="UP001499854"/>
    </source>
</evidence>
<keyword evidence="5" id="KW-1185">Reference proteome</keyword>
<feature type="region of interest" description="Disordered" evidence="1">
    <location>
        <begin position="328"/>
        <end position="353"/>
    </location>
</feature>
<dbReference type="EMBL" id="BAAAQM010000056">
    <property type="protein sequence ID" value="GAA1996118.1"/>
    <property type="molecule type" value="Genomic_DNA"/>
</dbReference>
<feature type="compositionally biased region" description="Basic residues" evidence="1">
    <location>
        <begin position="251"/>
        <end position="268"/>
    </location>
</feature>
<feature type="transmembrane region" description="Helical" evidence="2">
    <location>
        <begin position="275"/>
        <end position="294"/>
    </location>
</feature>
<keyword evidence="2" id="KW-0812">Transmembrane</keyword>
<feature type="compositionally biased region" description="Acidic residues" evidence="1">
    <location>
        <begin position="229"/>
        <end position="238"/>
    </location>
</feature>
<feature type="compositionally biased region" description="Basic and acidic residues" evidence="1">
    <location>
        <begin position="84"/>
        <end position="120"/>
    </location>
</feature>
<sequence length="638" mass="70370">MTPAPTGRTGDGYPGRGVPPRSDRPQGPPRGREVPRPRPPQDRRQGPVAEPRPEPRTPWDDYATPPRPVRPAGPVGPVGPRPAQDGRDGRGGRSGRDGREGWDGRDGRDGWDGRDPRQPRDPSFQQNPSFQPRPNSHRADPGMPQNPSYQRVEGATRDMRSVEETHVPRGTRRRVPQDVEELRPVDAPRPGRGRGRPAREAEAFSGAEYGTEYGTRYGDEFSDGFQDGFDPELDDENPDGPGHTDSEGRGRRGKRRKDRLTPAQRRRRKIIRRTAGGIFGVFFLVTGYSLYGALTEPGNMSTEARVAEWARGHGMGWAVTWLENQQYQNDKPKTGGNLSPQQLAELSPPTTAEPSLAKNEQVLPAMKPFVPNPAPGEGSWHPTVVINGVPIIQTAQLRSDPDHLQYLSAVAWMDQKHASFVLHPGSQQPGTAGFNQTDHLSGDQLKNLIATWNGAFLLKPNDAHGGFYLNGKTFGKLTDGQASEVFYKDGTINVGAWNSGPNFSMNPNVVGVRQNLTLLVDNGQINPSVDSDDKNLWGVTVKNAYFVWRSGIGITADGNVVYAMGPALSVRTLGELLQRAGAVRAMELDINQQWVSYMTYDGSKDPLNPASTKLLDFARTERRYFSTEERDFVAVYSR</sequence>
<dbReference type="Proteomes" id="UP001499854">
    <property type="component" value="Unassembled WGS sequence"/>
</dbReference>
<feature type="region of interest" description="Disordered" evidence="1">
    <location>
        <begin position="1"/>
        <end position="268"/>
    </location>
</feature>
<reference evidence="5" key="1">
    <citation type="journal article" date="2019" name="Int. J. Syst. Evol. Microbiol.">
        <title>The Global Catalogue of Microorganisms (GCM) 10K type strain sequencing project: providing services to taxonomists for standard genome sequencing and annotation.</title>
        <authorList>
            <consortium name="The Broad Institute Genomics Platform"/>
            <consortium name="The Broad Institute Genome Sequencing Center for Infectious Disease"/>
            <person name="Wu L."/>
            <person name="Ma J."/>
        </authorList>
    </citation>
    <scope>NUCLEOTIDE SEQUENCE [LARGE SCALE GENOMIC DNA]</scope>
    <source>
        <strain evidence="5">JCM 16013</strain>
    </source>
</reference>
<name>A0ABP5EDP8_9ACTN</name>
<comment type="caution">
    <text evidence="4">The sequence shown here is derived from an EMBL/GenBank/DDBJ whole genome shotgun (WGS) entry which is preliminary data.</text>
</comment>
<gene>
    <name evidence="4" type="ORF">GCM10009838_71410</name>
</gene>
<feature type="compositionally biased region" description="Polar residues" evidence="1">
    <location>
        <begin position="123"/>
        <end position="134"/>
    </location>
</feature>
<proteinExistence type="predicted"/>
<evidence type="ECO:0000256" key="2">
    <source>
        <dbReference type="SAM" id="Phobius"/>
    </source>
</evidence>
<evidence type="ECO:0000259" key="3">
    <source>
        <dbReference type="Pfam" id="PF09992"/>
    </source>
</evidence>